<proteinExistence type="predicted"/>
<evidence type="ECO:0008006" key="4">
    <source>
        <dbReference type="Google" id="ProtNLM"/>
    </source>
</evidence>
<dbReference type="PANTHER" id="PTHR33053:SF24">
    <property type="entry name" value="TRANSPOSASE DOMAIN-CONTAINING PROTEIN"/>
    <property type="match status" value="1"/>
</dbReference>
<evidence type="ECO:0000256" key="1">
    <source>
        <dbReference type="SAM" id="MobiDB-lite"/>
    </source>
</evidence>
<dbReference type="OrthoDB" id="79941at2759"/>
<name>A0A9Q1H3H6_HOLLE</name>
<dbReference type="AlphaFoldDB" id="A0A9Q1H3H6"/>
<reference evidence="2" key="1">
    <citation type="submission" date="2021-10" db="EMBL/GenBank/DDBJ databases">
        <title>Tropical sea cucumber genome reveals ecological adaptation and Cuvierian tubules defense mechanism.</title>
        <authorList>
            <person name="Chen T."/>
        </authorList>
    </citation>
    <scope>NUCLEOTIDE SEQUENCE</scope>
    <source>
        <strain evidence="2">Nanhai2018</strain>
        <tissue evidence="2">Muscle</tissue>
    </source>
</reference>
<gene>
    <name evidence="2" type="ORF">HOLleu_27427</name>
</gene>
<evidence type="ECO:0000313" key="2">
    <source>
        <dbReference type="EMBL" id="KAJ8030886.1"/>
    </source>
</evidence>
<dbReference type="PANTHER" id="PTHR33053">
    <property type="entry name" value="PROTEIN, PUTATIVE-RELATED"/>
    <property type="match status" value="1"/>
</dbReference>
<dbReference type="Proteomes" id="UP001152320">
    <property type="component" value="Chromosome 13"/>
</dbReference>
<feature type="compositionally biased region" description="Basic and acidic residues" evidence="1">
    <location>
        <begin position="936"/>
        <end position="952"/>
    </location>
</feature>
<feature type="compositionally biased region" description="Basic and acidic residues" evidence="1">
    <location>
        <begin position="853"/>
        <end position="864"/>
    </location>
</feature>
<keyword evidence="3" id="KW-1185">Reference proteome</keyword>
<comment type="caution">
    <text evidence="2">The sequence shown here is derived from an EMBL/GenBank/DDBJ whole genome shotgun (WGS) entry which is preliminary data.</text>
</comment>
<organism evidence="2 3">
    <name type="scientific">Holothuria leucospilota</name>
    <name type="common">Black long sea cucumber</name>
    <name type="synonym">Mertensiothuria leucospilota</name>
    <dbReference type="NCBI Taxonomy" id="206669"/>
    <lineage>
        <taxon>Eukaryota</taxon>
        <taxon>Metazoa</taxon>
        <taxon>Echinodermata</taxon>
        <taxon>Eleutherozoa</taxon>
        <taxon>Echinozoa</taxon>
        <taxon>Holothuroidea</taxon>
        <taxon>Aspidochirotacea</taxon>
        <taxon>Aspidochirotida</taxon>
        <taxon>Holothuriidae</taxon>
        <taxon>Holothuria</taxon>
    </lineage>
</organism>
<evidence type="ECO:0000313" key="3">
    <source>
        <dbReference type="Proteomes" id="UP001152320"/>
    </source>
</evidence>
<feature type="compositionally biased region" description="Low complexity" evidence="1">
    <location>
        <begin position="916"/>
        <end position="926"/>
    </location>
</feature>
<protein>
    <recommendedName>
        <fullName evidence="4">Transposase domain-containing protein</fullName>
    </recommendedName>
</protein>
<sequence>MHPSAHVRRTNTELSHTSLLRSAEPPAWPADLCFSLSLQLRIDPRFTTSSHFRVRKSLGKSALEKHSSHLGKPHFIHGRHIWPRDPSVQRSPWVTTHYHQQSLRAEYRVAKQVGEEFFLKASCVTDKFRSVIVPIPLIQLMTGCTLIYIIKHFFMDTENRRLKRRNYNKRWMRNKREKQKNVVFPEETEPEVGDVTTVTHTSTCLEAVVELPEQAVGQNDMQNCSVVTDHEIPSFTSSDVNISEIWDHIDSEYLPVETSESTEPEAGNVTTITHTPTCLEAVVELPEQAIGQNDMQNCSIITDHIIPSLTNSDVNVSEIWDRIDSEYLPVETSESSDSSDSDSGRDTFEEGIRDWANKFEMKANALDQLLKFLKDNGHPNLPTCSRTLLKTPREVNVKSVSDMEYFHFGLMFMLEKVLEKYPEAQLHGKEELSLALNVDGLPLFKSTNASVWPVLCCIDNLSPTVVFPVSIAVGKSKPSNNNFLQDTISDLNALISQGFCHRGQMLQISLKSIICDAPARAMVKCIKLYSGYYGCDKCSQKGLYLGRMTYPISQSKDLVPRTDFSFRNEENPNHHTGISPLIDLANLNMVDDFPVDYMHSVCLGVTRRLLLIWLRGPRGPHRLSASQAKQISDNLKSLSCHVPQDFARKPRGLLEIDRWKATEFRQFLLYTGQLVLKPILSVNCYKHFMALSVAVCILVSPTLVQKYSEYAQNLLEYFVITGAEMYGPEFLVYNVHSLVHLPDQAQKFGSLDNCAAWQFENYMQKIKRKVRKIMTFTVVIFVKDNTVECVPSSWVKKHENKVICYWPSSCKDIKRKITKCTLPDEKAWAMYPVRIIGQPVYPDYQSAAEIAKKAEVTSDVESTKRQVKRPGRFLNTSDSESGEEGIDSPDIIHNGAKQLPEPPSLDEELANKARSSRGQSTKSGSSDNELLPDANNDQRTENKEKSGKRDSTSNEASLAVSSISHSSEDNGSFDDISNDYFEVDGEVADSDRTQEILDALESISKRLTRVDEASREIVKLLKVEQAKRDGLSVEDLLPGGQPAVTEDDLKKIEESLEDEVWKRKMINVLVPIATGHDLGKAARAVMRATISNSVMSLYSFRGQKGGKKPFKETTLCRIILKCLRKVFPGASEKNITFEVGEVLRHAPNKPGGSNYEKKVNYIDH</sequence>
<feature type="region of interest" description="Disordered" evidence="1">
    <location>
        <begin position="853"/>
        <end position="972"/>
    </location>
</feature>
<dbReference type="EMBL" id="JAIZAY010000013">
    <property type="protein sequence ID" value="KAJ8030886.1"/>
    <property type="molecule type" value="Genomic_DNA"/>
</dbReference>
<accession>A0A9Q1H3H6</accession>